<dbReference type="PRINTS" id="PR00958">
    <property type="entry name" value="HOMSERKINASE"/>
</dbReference>
<dbReference type="GO" id="GO:0004413">
    <property type="term" value="F:homoserine kinase activity"/>
    <property type="evidence" value="ECO:0007669"/>
    <property type="project" value="UniProtKB-EC"/>
</dbReference>
<dbReference type="InterPro" id="IPR000870">
    <property type="entry name" value="Homoserine_kinase"/>
</dbReference>
<accession>A0ABV5M6P3</accession>
<dbReference type="InterPro" id="IPR036554">
    <property type="entry name" value="GHMP_kinase_C_sf"/>
</dbReference>
<evidence type="ECO:0000256" key="9">
    <source>
        <dbReference type="ARBA" id="ARBA00022777"/>
    </source>
</evidence>
<evidence type="ECO:0000256" key="7">
    <source>
        <dbReference type="ARBA" id="ARBA00022697"/>
    </source>
</evidence>
<organism evidence="15 16">
    <name type="scientific">Dactylosporangium vinaceum</name>
    <dbReference type="NCBI Taxonomy" id="53362"/>
    <lineage>
        <taxon>Bacteria</taxon>
        <taxon>Bacillati</taxon>
        <taxon>Actinomycetota</taxon>
        <taxon>Actinomycetes</taxon>
        <taxon>Micromonosporales</taxon>
        <taxon>Micromonosporaceae</taxon>
        <taxon>Dactylosporangium</taxon>
    </lineage>
</organism>
<dbReference type="InterPro" id="IPR014721">
    <property type="entry name" value="Ribsml_uS5_D2-typ_fold_subgr"/>
</dbReference>
<comment type="subcellular location">
    <subcellularLocation>
        <location evidence="13">Cytoplasm</location>
    </subcellularLocation>
</comment>
<dbReference type="RefSeq" id="WP_223101559.1">
    <property type="nucleotide sequence ID" value="NZ_CP061913.1"/>
</dbReference>
<dbReference type="PIRSF" id="PIRSF000676">
    <property type="entry name" value="Homoser_kin"/>
    <property type="match status" value="1"/>
</dbReference>
<comment type="similarity">
    <text evidence="2 13">Belongs to the GHMP kinase family. Homoserine kinase subfamily.</text>
</comment>
<dbReference type="EC" id="2.7.1.39" evidence="3 13"/>
<dbReference type="NCBIfam" id="TIGR00191">
    <property type="entry name" value="thrB"/>
    <property type="match status" value="1"/>
</dbReference>
<dbReference type="SUPFAM" id="SSF55060">
    <property type="entry name" value="GHMP Kinase, C-terminal domain"/>
    <property type="match status" value="1"/>
</dbReference>
<dbReference type="SUPFAM" id="SSF54211">
    <property type="entry name" value="Ribosomal protein S5 domain 2-like"/>
    <property type="match status" value="1"/>
</dbReference>
<keyword evidence="5 13" id="KW-0028">Amino-acid biosynthesis</keyword>
<evidence type="ECO:0000256" key="13">
    <source>
        <dbReference type="HAMAP-Rule" id="MF_00384"/>
    </source>
</evidence>
<keyword evidence="8 13" id="KW-0547">Nucleotide-binding</keyword>
<dbReference type="Pfam" id="PF00288">
    <property type="entry name" value="GHMP_kinases_N"/>
    <property type="match status" value="1"/>
</dbReference>
<evidence type="ECO:0000256" key="4">
    <source>
        <dbReference type="ARBA" id="ARBA00017858"/>
    </source>
</evidence>
<keyword evidence="10 13" id="KW-0067">ATP-binding</keyword>
<keyword evidence="13" id="KW-0963">Cytoplasm</keyword>
<evidence type="ECO:0000313" key="16">
    <source>
        <dbReference type="Proteomes" id="UP001589608"/>
    </source>
</evidence>
<evidence type="ECO:0000256" key="3">
    <source>
        <dbReference type="ARBA" id="ARBA00012078"/>
    </source>
</evidence>
<dbReference type="PANTHER" id="PTHR20861">
    <property type="entry name" value="HOMOSERINE/4-DIPHOSPHOCYTIDYL-2-C-METHYL-D-ERYTHRITOL KINASE"/>
    <property type="match status" value="1"/>
</dbReference>
<keyword evidence="6 13" id="KW-0808">Transferase</keyword>
<dbReference type="PANTHER" id="PTHR20861:SF1">
    <property type="entry name" value="HOMOSERINE KINASE"/>
    <property type="match status" value="1"/>
</dbReference>
<dbReference type="Gene3D" id="3.30.70.890">
    <property type="entry name" value="GHMP kinase, C-terminal domain"/>
    <property type="match status" value="1"/>
</dbReference>
<dbReference type="InterPro" id="IPR006203">
    <property type="entry name" value="GHMP_knse_ATP-bd_CS"/>
</dbReference>
<evidence type="ECO:0000259" key="14">
    <source>
        <dbReference type="Pfam" id="PF00288"/>
    </source>
</evidence>
<evidence type="ECO:0000256" key="10">
    <source>
        <dbReference type="ARBA" id="ARBA00022840"/>
    </source>
</evidence>
<name>A0ABV5M6P3_9ACTN</name>
<dbReference type="EMBL" id="JBHMCA010000026">
    <property type="protein sequence ID" value="MFB9444493.1"/>
    <property type="molecule type" value="Genomic_DNA"/>
</dbReference>
<comment type="caution">
    <text evidence="15">The sequence shown here is derived from an EMBL/GenBank/DDBJ whole genome shotgun (WGS) entry which is preliminary data.</text>
</comment>
<dbReference type="HAMAP" id="MF_00384">
    <property type="entry name" value="Homoser_kinase"/>
    <property type="match status" value="1"/>
</dbReference>
<dbReference type="InterPro" id="IPR020568">
    <property type="entry name" value="Ribosomal_Su5_D2-typ_SF"/>
</dbReference>
<reference evidence="15 16" key="1">
    <citation type="submission" date="2024-09" db="EMBL/GenBank/DDBJ databases">
        <authorList>
            <person name="Sun Q."/>
            <person name="Mori K."/>
        </authorList>
    </citation>
    <scope>NUCLEOTIDE SEQUENCE [LARGE SCALE GENOMIC DNA]</scope>
    <source>
        <strain evidence="15 16">JCM 3307</strain>
    </source>
</reference>
<dbReference type="Proteomes" id="UP001589608">
    <property type="component" value="Unassembled WGS sequence"/>
</dbReference>
<evidence type="ECO:0000256" key="1">
    <source>
        <dbReference type="ARBA" id="ARBA00005015"/>
    </source>
</evidence>
<dbReference type="PROSITE" id="PS00627">
    <property type="entry name" value="GHMP_KINASES_ATP"/>
    <property type="match status" value="1"/>
</dbReference>
<feature type="domain" description="GHMP kinase N-terminal" evidence="14">
    <location>
        <begin position="64"/>
        <end position="148"/>
    </location>
</feature>
<gene>
    <name evidence="13 15" type="primary">thrB</name>
    <name evidence="15" type="ORF">ACFFTR_15550</name>
</gene>
<proteinExistence type="inferred from homology"/>
<keyword evidence="16" id="KW-1185">Reference proteome</keyword>
<evidence type="ECO:0000256" key="12">
    <source>
        <dbReference type="ARBA" id="ARBA00049954"/>
    </source>
</evidence>
<keyword evidence="9 13" id="KW-0418">Kinase</keyword>
<keyword evidence="7 13" id="KW-0791">Threonine biosynthesis</keyword>
<evidence type="ECO:0000256" key="6">
    <source>
        <dbReference type="ARBA" id="ARBA00022679"/>
    </source>
</evidence>
<evidence type="ECO:0000256" key="8">
    <source>
        <dbReference type="ARBA" id="ARBA00022741"/>
    </source>
</evidence>
<evidence type="ECO:0000256" key="5">
    <source>
        <dbReference type="ARBA" id="ARBA00022605"/>
    </source>
</evidence>
<comment type="catalytic activity">
    <reaction evidence="11 13">
        <text>L-homoserine + ATP = O-phospho-L-homoserine + ADP + H(+)</text>
        <dbReference type="Rhea" id="RHEA:13985"/>
        <dbReference type="ChEBI" id="CHEBI:15378"/>
        <dbReference type="ChEBI" id="CHEBI:30616"/>
        <dbReference type="ChEBI" id="CHEBI:57476"/>
        <dbReference type="ChEBI" id="CHEBI:57590"/>
        <dbReference type="ChEBI" id="CHEBI:456216"/>
        <dbReference type="EC" id="2.7.1.39"/>
    </reaction>
</comment>
<evidence type="ECO:0000313" key="15">
    <source>
        <dbReference type="EMBL" id="MFB9444493.1"/>
    </source>
</evidence>
<comment type="pathway">
    <text evidence="1 13">Amino-acid biosynthesis; L-threonine biosynthesis; L-threonine from L-aspartate: step 4/5.</text>
</comment>
<evidence type="ECO:0000256" key="2">
    <source>
        <dbReference type="ARBA" id="ARBA00007370"/>
    </source>
</evidence>
<protein>
    <recommendedName>
        <fullName evidence="4 13">Homoserine kinase</fullName>
        <shortName evidence="13">HK</shortName>
        <shortName evidence="13">HSK</shortName>
        <ecNumber evidence="3 13">2.7.1.39</ecNumber>
    </recommendedName>
</protein>
<sequence length="297" mass="30386">MAFLPSPVVVRVPATSANLGPGFDALGLALTLYDVVEARVTGGGVSVEVSGEGAGDLPSDESHLVVRAMRRAFEVLGERPAGLALRCRNGIPQARGLGSSSAAIVAGIVLARGLVTDGAARMDDAAALVLADAIEGHPDNVAPCLLGGFTIAWTGERGASAVRREPDPRIRPVVFVPEERGLTETARAALPKTVPHADAAFNAGRAALLVHALTGDPDRLFAATEDRLHQDYRADGMPFTADLVARLRGEGVAAVVSGAGPSVLAFGVDGRTPPAVPGWRVLPLDVDVVGARLGGAA</sequence>
<dbReference type="InterPro" id="IPR006204">
    <property type="entry name" value="GHMP_kinase_N_dom"/>
</dbReference>
<comment type="function">
    <text evidence="12 13">Catalyzes the ATP-dependent phosphorylation of L-homoserine to L-homoserine phosphate.</text>
</comment>
<feature type="binding site" evidence="13">
    <location>
        <begin position="92"/>
        <end position="102"/>
    </location>
    <ligand>
        <name>ATP</name>
        <dbReference type="ChEBI" id="CHEBI:30616"/>
    </ligand>
</feature>
<evidence type="ECO:0000256" key="11">
    <source>
        <dbReference type="ARBA" id="ARBA00049375"/>
    </source>
</evidence>
<dbReference type="Gene3D" id="3.30.230.10">
    <property type="match status" value="1"/>
</dbReference>